<dbReference type="GO" id="GO:0020037">
    <property type="term" value="F:heme binding"/>
    <property type="evidence" value="ECO:0007669"/>
    <property type="project" value="InterPro"/>
</dbReference>
<evidence type="ECO:0000313" key="15">
    <source>
        <dbReference type="Proteomes" id="UP001417504"/>
    </source>
</evidence>
<dbReference type="InterPro" id="IPR050665">
    <property type="entry name" value="Cytochrome_P450_Monooxygen"/>
</dbReference>
<dbReference type="PROSITE" id="PS00086">
    <property type="entry name" value="CYTOCHROME_P450"/>
    <property type="match status" value="1"/>
</dbReference>
<evidence type="ECO:0000256" key="13">
    <source>
        <dbReference type="SAM" id="Phobius"/>
    </source>
</evidence>
<dbReference type="Gene3D" id="1.10.630.10">
    <property type="entry name" value="Cytochrome P450"/>
    <property type="match status" value="1"/>
</dbReference>
<sequence>MDLSGVFTTGLIIISLLLIIWGALRALNSIWWTPKKMEKELKQQGIKGNSYKILYGDMKELMSLMIDAWSWPMNLGHAIVPRVTPFVMNAVQNYGKLPLIWAGKTPRLVVVDPAMVKEILSDKFNHFEKPQVNPLILVLTRGLTSLEGEKWANHRKIINPAFHLEKLKDMVQAFSTSCSELIERWQKLVESQGSCELDVWPELESLTADVISRTAFGSNYEEGKKIFELQKEQATLVIEAMQSLYIPGFRFIPTRKNRKRNNLDKEIKAMLKQMIDKREQAIKTGQSDAGDLLSLMLQSNNHVSDRFSECLTIEEVIEECKLFHFAGQETTSSLLTWTMIVLAMHPNWQEEARREVHQFCRKNPPSFDAISHFKIVTMILYEVLRLYPPVVEFYRHSCKTIKVGNVSLPPGVDLTLPILLLHHDRDLWGEDVEEFKPERFAEGISKAPKEQLAFFPFGWGPKICVGQNFAMIEAKMALAMILQNFSFELSPSYTHAPYTVITLQPQHGAQIILHHL</sequence>
<dbReference type="EMBL" id="JBBNAE010000004">
    <property type="protein sequence ID" value="KAK9131360.1"/>
    <property type="molecule type" value="Genomic_DNA"/>
</dbReference>
<comment type="subcellular location">
    <subcellularLocation>
        <location evidence="1">Membrane</location>
    </subcellularLocation>
</comment>
<feature type="binding site" description="axial binding residue" evidence="11">
    <location>
        <position position="464"/>
    </location>
    <ligand>
        <name>heme</name>
        <dbReference type="ChEBI" id="CHEBI:30413"/>
    </ligand>
    <ligandPart>
        <name>Fe</name>
        <dbReference type="ChEBI" id="CHEBI:18248"/>
    </ligandPart>
</feature>
<evidence type="ECO:0000256" key="3">
    <source>
        <dbReference type="ARBA" id="ARBA00022617"/>
    </source>
</evidence>
<accession>A0AAP0JD43</accession>
<dbReference type="GO" id="GO:0016705">
    <property type="term" value="F:oxidoreductase activity, acting on paired donors, with incorporation or reduction of molecular oxygen"/>
    <property type="evidence" value="ECO:0007669"/>
    <property type="project" value="InterPro"/>
</dbReference>
<evidence type="ECO:0000256" key="5">
    <source>
        <dbReference type="ARBA" id="ARBA00022723"/>
    </source>
</evidence>
<dbReference type="FunFam" id="1.10.630.10:FF:000029">
    <property type="entry name" value="Cytochrome P450 734A1"/>
    <property type="match status" value="1"/>
</dbReference>
<proteinExistence type="inferred from homology"/>
<evidence type="ECO:0000256" key="9">
    <source>
        <dbReference type="ARBA" id="ARBA00023033"/>
    </source>
</evidence>
<keyword evidence="10 13" id="KW-0472">Membrane</keyword>
<dbReference type="SUPFAM" id="SSF48264">
    <property type="entry name" value="Cytochrome P450"/>
    <property type="match status" value="1"/>
</dbReference>
<dbReference type="PANTHER" id="PTHR24282:SF94">
    <property type="entry name" value="CYTOCHROME P450 72C1"/>
    <property type="match status" value="1"/>
</dbReference>
<comment type="cofactor">
    <cofactor evidence="11">
        <name>heme</name>
        <dbReference type="ChEBI" id="CHEBI:30413"/>
    </cofactor>
</comment>
<name>A0AAP0JD43_9MAGN</name>
<comment type="similarity">
    <text evidence="2 12">Belongs to the cytochrome P450 family.</text>
</comment>
<evidence type="ECO:0000313" key="14">
    <source>
        <dbReference type="EMBL" id="KAK9131360.1"/>
    </source>
</evidence>
<protein>
    <recommendedName>
        <fullName evidence="16">Cytochrome P450</fullName>
    </recommendedName>
</protein>
<reference evidence="14 15" key="1">
    <citation type="submission" date="2024-01" db="EMBL/GenBank/DDBJ databases">
        <title>Genome assemblies of Stephania.</title>
        <authorList>
            <person name="Yang L."/>
        </authorList>
    </citation>
    <scope>NUCLEOTIDE SEQUENCE [LARGE SCALE GENOMIC DNA]</scope>
    <source>
        <strain evidence="14">QJT</strain>
        <tissue evidence="14">Leaf</tissue>
    </source>
</reference>
<dbReference type="PRINTS" id="PR00463">
    <property type="entry name" value="EP450I"/>
</dbReference>
<keyword evidence="4 13" id="KW-0812">Transmembrane</keyword>
<feature type="transmembrane region" description="Helical" evidence="13">
    <location>
        <begin position="6"/>
        <end position="27"/>
    </location>
</feature>
<dbReference type="InterPro" id="IPR017972">
    <property type="entry name" value="Cyt_P450_CS"/>
</dbReference>
<dbReference type="InterPro" id="IPR036396">
    <property type="entry name" value="Cyt_P450_sf"/>
</dbReference>
<keyword evidence="5 11" id="KW-0479">Metal-binding</keyword>
<gene>
    <name evidence="14" type="ORF">Sjap_011847</name>
</gene>
<keyword evidence="8 11" id="KW-0408">Iron</keyword>
<dbReference type="GO" id="GO:0005506">
    <property type="term" value="F:iron ion binding"/>
    <property type="evidence" value="ECO:0007669"/>
    <property type="project" value="InterPro"/>
</dbReference>
<keyword evidence="3 11" id="KW-0349">Heme</keyword>
<organism evidence="14 15">
    <name type="scientific">Stephania japonica</name>
    <dbReference type="NCBI Taxonomy" id="461633"/>
    <lineage>
        <taxon>Eukaryota</taxon>
        <taxon>Viridiplantae</taxon>
        <taxon>Streptophyta</taxon>
        <taxon>Embryophyta</taxon>
        <taxon>Tracheophyta</taxon>
        <taxon>Spermatophyta</taxon>
        <taxon>Magnoliopsida</taxon>
        <taxon>Ranunculales</taxon>
        <taxon>Menispermaceae</taxon>
        <taxon>Menispermoideae</taxon>
        <taxon>Cissampelideae</taxon>
        <taxon>Stephania</taxon>
    </lineage>
</organism>
<evidence type="ECO:0000256" key="11">
    <source>
        <dbReference type="PIRSR" id="PIRSR602401-1"/>
    </source>
</evidence>
<evidence type="ECO:0000256" key="10">
    <source>
        <dbReference type="ARBA" id="ARBA00023136"/>
    </source>
</evidence>
<evidence type="ECO:0000256" key="4">
    <source>
        <dbReference type="ARBA" id="ARBA00022692"/>
    </source>
</evidence>
<dbReference type="Proteomes" id="UP001417504">
    <property type="component" value="Unassembled WGS sequence"/>
</dbReference>
<evidence type="ECO:0000256" key="7">
    <source>
        <dbReference type="ARBA" id="ARBA00023002"/>
    </source>
</evidence>
<dbReference type="InterPro" id="IPR002401">
    <property type="entry name" value="Cyt_P450_E_grp-I"/>
</dbReference>
<evidence type="ECO:0000256" key="1">
    <source>
        <dbReference type="ARBA" id="ARBA00004370"/>
    </source>
</evidence>
<dbReference type="GO" id="GO:0004497">
    <property type="term" value="F:monooxygenase activity"/>
    <property type="evidence" value="ECO:0007669"/>
    <property type="project" value="UniProtKB-KW"/>
</dbReference>
<keyword evidence="9 12" id="KW-0503">Monooxygenase</keyword>
<comment type="caution">
    <text evidence="14">The sequence shown here is derived from an EMBL/GenBank/DDBJ whole genome shotgun (WGS) entry which is preliminary data.</text>
</comment>
<dbReference type="Pfam" id="PF00067">
    <property type="entry name" value="p450"/>
    <property type="match status" value="1"/>
</dbReference>
<evidence type="ECO:0000256" key="2">
    <source>
        <dbReference type="ARBA" id="ARBA00010617"/>
    </source>
</evidence>
<dbReference type="PANTHER" id="PTHR24282">
    <property type="entry name" value="CYTOCHROME P450 FAMILY MEMBER"/>
    <property type="match status" value="1"/>
</dbReference>
<dbReference type="AlphaFoldDB" id="A0AAP0JD43"/>
<evidence type="ECO:0008006" key="16">
    <source>
        <dbReference type="Google" id="ProtNLM"/>
    </source>
</evidence>
<dbReference type="InterPro" id="IPR001128">
    <property type="entry name" value="Cyt_P450"/>
</dbReference>
<evidence type="ECO:0000256" key="6">
    <source>
        <dbReference type="ARBA" id="ARBA00022989"/>
    </source>
</evidence>
<dbReference type="GO" id="GO:0044550">
    <property type="term" value="P:secondary metabolite biosynthetic process"/>
    <property type="evidence" value="ECO:0007669"/>
    <property type="project" value="UniProtKB-ARBA"/>
</dbReference>
<evidence type="ECO:0000256" key="12">
    <source>
        <dbReference type="RuleBase" id="RU000461"/>
    </source>
</evidence>
<keyword evidence="15" id="KW-1185">Reference proteome</keyword>
<dbReference type="PRINTS" id="PR00385">
    <property type="entry name" value="P450"/>
</dbReference>
<keyword evidence="7 12" id="KW-0560">Oxidoreductase</keyword>
<evidence type="ECO:0000256" key="8">
    <source>
        <dbReference type="ARBA" id="ARBA00023004"/>
    </source>
</evidence>
<keyword evidence="6 13" id="KW-1133">Transmembrane helix</keyword>
<dbReference type="GO" id="GO:0016020">
    <property type="term" value="C:membrane"/>
    <property type="evidence" value="ECO:0007669"/>
    <property type="project" value="UniProtKB-SubCell"/>
</dbReference>